<dbReference type="InterPro" id="IPR001433">
    <property type="entry name" value="OxRdtase_FAD/NAD-bd"/>
</dbReference>
<keyword evidence="5" id="KW-0274">FAD</keyword>
<evidence type="ECO:0000313" key="10">
    <source>
        <dbReference type="EMBL" id="PWK59651.1"/>
    </source>
</evidence>
<evidence type="ECO:0000256" key="6">
    <source>
        <dbReference type="ARBA" id="ARBA00023002"/>
    </source>
</evidence>
<evidence type="ECO:0000256" key="7">
    <source>
        <dbReference type="ARBA" id="ARBA00023004"/>
    </source>
</evidence>
<keyword evidence="11" id="KW-1185">Reference proteome</keyword>
<sequence>MVPVDDRPPDPFRVRQHLLIEVQGPRQHGTSKRSYSLSGPPQDRRFYRISVKRKDKGLVSRFLHDDSHEGDAIAARGRAGDFVAPGWDCQLVLVSAGVGLTPVISALWANVGQKNRDIWFFNGTRNGATHALRDEVNGLVQANPKLRKRVFYSQPKATDRT</sequence>
<dbReference type="PANTHER" id="PTHR47354:SF8">
    <property type="entry name" value="1,2-PHENYLACETYL-COA EPOXIDASE, SUBUNIT E"/>
    <property type="match status" value="1"/>
</dbReference>
<gene>
    <name evidence="10" type="ORF">C7455_107196</name>
</gene>
<accession>A0A316GFF2</accession>
<keyword evidence="3" id="KW-0001">2Fe-2S</keyword>
<dbReference type="GO" id="GO:0046872">
    <property type="term" value="F:metal ion binding"/>
    <property type="evidence" value="ECO:0007669"/>
    <property type="project" value="UniProtKB-KW"/>
</dbReference>
<evidence type="ECO:0000256" key="2">
    <source>
        <dbReference type="ARBA" id="ARBA00022630"/>
    </source>
</evidence>
<dbReference type="SUPFAM" id="SSF63380">
    <property type="entry name" value="Riboflavin synthase domain-like"/>
    <property type="match status" value="1"/>
</dbReference>
<keyword evidence="7" id="KW-0408">Iron</keyword>
<dbReference type="Pfam" id="PF00175">
    <property type="entry name" value="NAD_binding_1"/>
    <property type="match status" value="1"/>
</dbReference>
<evidence type="ECO:0000256" key="3">
    <source>
        <dbReference type="ARBA" id="ARBA00022714"/>
    </source>
</evidence>
<protein>
    <submittedName>
        <fullName evidence="10">Flavin-dependent oxidoreductase</fullName>
    </submittedName>
</protein>
<keyword evidence="6" id="KW-0560">Oxidoreductase</keyword>
<dbReference type="GO" id="GO:0016491">
    <property type="term" value="F:oxidoreductase activity"/>
    <property type="evidence" value="ECO:0007669"/>
    <property type="project" value="UniProtKB-KW"/>
</dbReference>
<dbReference type="InterPro" id="IPR017938">
    <property type="entry name" value="Riboflavin_synthase-like_b-brl"/>
</dbReference>
<comment type="cofactor">
    <cofactor evidence="1">
        <name>FAD</name>
        <dbReference type="ChEBI" id="CHEBI:57692"/>
    </cofactor>
</comment>
<dbReference type="Gene3D" id="3.40.50.80">
    <property type="entry name" value="Nucleotide-binding domain of ferredoxin-NADP reductase (FNR) module"/>
    <property type="match status" value="1"/>
</dbReference>
<proteinExistence type="predicted"/>
<dbReference type="PROSITE" id="PS51384">
    <property type="entry name" value="FAD_FR"/>
    <property type="match status" value="1"/>
</dbReference>
<evidence type="ECO:0000313" key="11">
    <source>
        <dbReference type="Proteomes" id="UP000245708"/>
    </source>
</evidence>
<dbReference type="Proteomes" id="UP000245708">
    <property type="component" value="Unassembled WGS sequence"/>
</dbReference>
<dbReference type="Pfam" id="PF00970">
    <property type="entry name" value="FAD_binding_6"/>
    <property type="match status" value="1"/>
</dbReference>
<dbReference type="Gene3D" id="2.40.30.10">
    <property type="entry name" value="Translation factors"/>
    <property type="match status" value="1"/>
</dbReference>
<organism evidence="10 11">
    <name type="scientific">Roseicyclus mahoneyensis</name>
    <dbReference type="NCBI Taxonomy" id="164332"/>
    <lineage>
        <taxon>Bacteria</taxon>
        <taxon>Pseudomonadati</taxon>
        <taxon>Pseudomonadota</taxon>
        <taxon>Alphaproteobacteria</taxon>
        <taxon>Rhodobacterales</taxon>
        <taxon>Roseobacteraceae</taxon>
        <taxon>Roseicyclus</taxon>
    </lineage>
</organism>
<evidence type="ECO:0000259" key="9">
    <source>
        <dbReference type="PROSITE" id="PS51384"/>
    </source>
</evidence>
<comment type="caution">
    <text evidence="10">The sequence shown here is derived from an EMBL/GenBank/DDBJ whole genome shotgun (WGS) entry which is preliminary data.</text>
</comment>
<dbReference type="InterPro" id="IPR050415">
    <property type="entry name" value="MRET"/>
</dbReference>
<keyword evidence="8" id="KW-0411">Iron-sulfur</keyword>
<feature type="domain" description="FAD-binding FR-type" evidence="9">
    <location>
        <begin position="1"/>
        <end position="85"/>
    </location>
</feature>
<dbReference type="EMBL" id="QGGW01000007">
    <property type="protein sequence ID" value="PWK59651.1"/>
    <property type="molecule type" value="Genomic_DNA"/>
</dbReference>
<dbReference type="InterPro" id="IPR008333">
    <property type="entry name" value="Cbr1-like_FAD-bd_dom"/>
</dbReference>
<dbReference type="GO" id="GO:0050660">
    <property type="term" value="F:flavin adenine dinucleotide binding"/>
    <property type="evidence" value="ECO:0007669"/>
    <property type="project" value="TreeGrafter"/>
</dbReference>
<name>A0A316GFF2_9RHOB</name>
<dbReference type="InterPro" id="IPR017927">
    <property type="entry name" value="FAD-bd_FR_type"/>
</dbReference>
<evidence type="ECO:0000256" key="1">
    <source>
        <dbReference type="ARBA" id="ARBA00001974"/>
    </source>
</evidence>
<evidence type="ECO:0000256" key="5">
    <source>
        <dbReference type="ARBA" id="ARBA00022827"/>
    </source>
</evidence>
<dbReference type="InterPro" id="IPR039261">
    <property type="entry name" value="FNR_nucleotide-bd"/>
</dbReference>
<dbReference type="PANTHER" id="PTHR47354">
    <property type="entry name" value="NADH OXIDOREDUCTASE HCR"/>
    <property type="match status" value="1"/>
</dbReference>
<evidence type="ECO:0000256" key="4">
    <source>
        <dbReference type="ARBA" id="ARBA00022723"/>
    </source>
</evidence>
<dbReference type="GO" id="GO:0051537">
    <property type="term" value="F:2 iron, 2 sulfur cluster binding"/>
    <property type="evidence" value="ECO:0007669"/>
    <property type="project" value="UniProtKB-KW"/>
</dbReference>
<dbReference type="SUPFAM" id="SSF52343">
    <property type="entry name" value="Ferredoxin reductase-like, C-terminal NADP-linked domain"/>
    <property type="match status" value="1"/>
</dbReference>
<keyword evidence="2" id="KW-0285">Flavoprotein</keyword>
<reference evidence="10 11" key="1">
    <citation type="submission" date="2018-05" db="EMBL/GenBank/DDBJ databases">
        <title>Genomic Encyclopedia of Type Strains, Phase IV (KMG-IV): sequencing the most valuable type-strain genomes for metagenomic binning, comparative biology and taxonomic classification.</title>
        <authorList>
            <person name="Goeker M."/>
        </authorList>
    </citation>
    <scope>NUCLEOTIDE SEQUENCE [LARGE SCALE GENOMIC DNA]</scope>
    <source>
        <strain evidence="10 11">DSM 16097</strain>
    </source>
</reference>
<keyword evidence="4" id="KW-0479">Metal-binding</keyword>
<evidence type="ECO:0000256" key="8">
    <source>
        <dbReference type="ARBA" id="ARBA00023014"/>
    </source>
</evidence>
<dbReference type="AlphaFoldDB" id="A0A316GFF2"/>